<dbReference type="SMART" id="SM00421">
    <property type="entry name" value="HTH_LUXR"/>
    <property type="match status" value="1"/>
</dbReference>
<dbReference type="InterPro" id="IPR000014">
    <property type="entry name" value="PAS"/>
</dbReference>
<accession>A0A1W2AIM7</accession>
<evidence type="ECO:0000259" key="1">
    <source>
        <dbReference type="SMART" id="SM00421"/>
    </source>
</evidence>
<gene>
    <name evidence="2" type="ORF">SAMN06297251_104218</name>
</gene>
<proteinExistence type="predicted"/>
<dbReference type="SUPFAM" id="SSF55785">
    <property type="entry name" value="PYP-like sensor domain (PAS domain)"/>
    <property type="match status" value="1"/>
</dbReference>
<dbReference type="RefSeq" id="WP_084409333.1">
    <property type="nucleotide sequence ID" value="NZ_FWXR01000004.1"/>
</dbReference>
<dbReference type="InterPro" id="IPR000792">
    <property type="entry name" value="Tscrpt_reg_LuxR_C"/>
</dbReference>
<dbReference type="AlphaFoldDB" id="A0A1W2AIM7"/>
<keyword evidence="2" id="KW-0238">DNA-binding</keyword>
<dbReference type="OrthoDB" id="7917312at2"/>
<dbReference type="InterPro" id="IPR035965">
    <property type="entry name" value="PAS-like_dom_sf"/>
</dbReference>
<dbReference type="SUPFAM" id="SSF46894">
    <property type="entry name" value="C-terminal effector domain of the bipartite response regulators"/>
    <property type="match status" value="1"/>
</dbReference>
<evidence type="ECO:0000313" key="2">
    <source>
        <dbReference type="EMBL" id="SMC60555.1"/>
    </source>
</evidence>
<protein>
    <submittedName>
        <fullName evidence="2">DNA-binding transcriptional regulator, CsgD family</fullName>
    </submittedName>
</protein>
<keyword evidence="3" id="KW-1185">Reference proteome</keyword>
<evidence type="ECO:0000313" key="3">
    <source>
        <dbReference type="Proteomes" id="UP000192656"/>
    </source>
</evidence>
<sequence>MADRIESTIDAIHAGAHGHLDWSSILEKTAKTARVERMTLLIFDPENGVLQQTWPFDPEGLHLYATTYAPFDVRIERALSRPSMQIISTPNLMSPAEIAQCPFHQEFVRIYPDSWHMTGLSMRSGRILAAPLMHSSARHGPPDEEQTKFLSIIGPHLVSAYQFRTATAALPPKASPFEDAFDAMADGMVVFDMSGSIVTLNPAARTLIEADGTLRLVGRTLSCEDRASRERLALLMGAVLRFQAGQTFTLPRPILVKRASGAMPLKISAFASPGANRAQPYGVLTIRDMAKARLPSADMIRQVTPLSNAEAKLCEALLVGTSMSAYADANGLSEHTVRTQFKDARAKLNASNQAEAMVTLMRLCGS</sequence>
<dbReference type="STRING" id="937218.SAMN06297251_104218"/>
<name>A0A1W2AIM7_9HYPH</name>
<dbReference type="GO" id="GO:0006355">
    <property type="term" value="P:regulation of DNA-templated transcription"/>
    <property type="evidence" value="ECO:0007669"/>
    <property type="project" value="InterPro"/>
</dbReference>
<feature type="domain" description="HTH luxR-type" evidence="1">
    <location>
        <begin position="303"/>
        <end position="360"/>
    </location>
</feature>
<dbReference type="InterPro" id="IPR036388">
    <property type="entry name" value="WH-like_DNA-bd_sf"/>
</dbReference>
<dbReference type="EMBL" id="FWXR01000004">
    <property type="protein sequence ID" value="SMC60555.1"/>
    <property type="molecule type" value="Genomic_DNA"/>
</dbReference>
<organism evidence="2 3">
    <name type="scientific">Fulvimarina manganoxydans</name>
    <dbReference type="NCBI Taxonomy" id="937218"/>
    <lineage>
        <taxon>Bacteria</taxon>
        <taxon>Pseudomonadati</taxon>
        <taxon>Pseudomonadota</taxon>
        <taxon>Alphaproteobacteria</taxon>
        <taxon>Hyphomicrobiales</taxon>
        <taxon>Aurantimonadaceae</taxon>
        <taxon>Fulvimarina</taxon>
    </lineage>
</organism>
<dbReference type="GO" id="GO:0003677">
    <property type="term" value="F:DNA binding"/>
    <property type="evidence" value="ECO:0007669"/>
    <property type="project" value="UniProtKB-KW"/>
</dbReference>
<dbReference type="Pfam" id="PF13188">
    <property type="entry name" value="PAS_8"/>
    <property type="match status" value="1"/>
</dbReference>
<dbReference type="Gene3D" id="1.10.10.10">
    <property type="entry name" value="Winged helix-like DNA-binding domain superfamily/Winged helix DNA-binding domain"/>
    <property type="match status" value="1"/>
</dbReference>
<dbReference type="InterPro" id="IPR016032">
    <property type="entry name" value="Sig_transdc_resp-reg_C-effctor"/>
</dbReference>
<dbReference type="Proteomes" id="UP000192656">
    <property type="component" value="Unassembled WGS sequence"/>
</dbReference>
<reference evidence="2 3" key="1">
    <citation type="submission" date="2017-04" db="EMBL/GenBank/DDBJ databases">
        <authorList>
            <person name="Afonso C.L."/>
            <person name="Miller P.J."/>
            <person name="Scott M.A."/>
            <person name="Spackman E."/>
            <person name="Goraichik I."/>
            <person name="Dimitrov K.M."/>
            <person name="Suarez D.L."/>
            <person name="Swayne D.E."/>
        </authorList>
    </citation>
    <scope>NUCLEOTIDE SEQUENCE [LARGE SCALE GENOMIC DNA]</scope>
    <source>
        <strain evidence="2 3">CGMCC 1.10972</strain>
    </source>
</reference>
<dbReference type="Gene3D" id="3.30.450.20">
    <property type="entry name" value="PAS domain"/>
    <property type="match status" value="1"/>
</dbReference>